<evidence type="ECO:0000313" key="3">
    <source>
        <dbReference type="Proteomes" id="UP000053989"/>
    </source>
</evidence>
<accession>A0A0C2ZZ01</accession>
<dbReference type="EMBL" id="KN822097">
    <property type="protein sequence ID" value="KIM57667.1"/>
    <property type="molecule type" value="Genomic_DNA"/>
</dbReference>
<reference evidence="3" key="2">
    <citation type="submission" date="2015-01" db="EMBL/GenBank/DDBJ databases">
        <title>Evolutionary Origins and Diversification of the Mycorrhizal Mutualists.</title>
        <authorList>
            <consortium name="DOE Joint Genome Institute"/>
            <consortium name="Mycorrhizal Genomics Consortium"/>
            <person name="Kohler A."/>
            <person name="Kuo A."/>
            <person name="Nagy L.G."/>
            <person name="Floudas D."/>
            <person name="Copeland A."/>
            <person name="Barry K.W."/>
            <person name="Cichocki N."/>
            <person name="Veneault-Fourrey C."/>
            <person name="LaButti K."/>
            <person name="Lindquist E.A."/>
            <person name="Lipzen A."/>
            <person name="Lundell T."/>
            <person name="Morin E."/>
            <person name="Murat C."/>
            <person name="Riley R."/>
            <person name="Ohm R."/>
            <person name="Sun H."/>
            <person name="Tunlid A."/>
            <person name="Henrissat B."/>
            <person name="Grigoriev I.V."/>
            <person name="Hibbett D.S."/>
            <person name="Martin F."/>
        </authorList>
    </citation>
    <scope>NUCLEOTIDE SEQUENCE [LARGE SCALE GENOMIC DNA]</scope>
    <source>
        <strain evidence="3">Foug A</strain>
    </source>
</reference>
<dbReference type="HOGENOM" id="CLU_048776_0_0_1"/>
<evidence type="ECO:0000256" key="1">
    <source>
        <dbReference type="SAM" id="MobiDB-lite"/>
    </source>
</evidence>
<protein>
    <submittedName>
        <fullName evidence="2">Uncharacterized protein</fullName>
    </submittedName>
</protein>
<feature type="non-terminal residue" evidence="2">
    <location>
        <position position="1"/>
    </location>
</feature>
<dbReference type="InParanoid" id="A0A0C2ZZ01"/>
<reference evidence="2 3" key="1">
    <citation type="submission" date="2014-04" db="EMBL/GenBank/DDBJ databases">
        <authorList>
            <consortium name="DOE Joint Genome Institute"/>
            <person name="Kuo A."/>
            <person name="Kohler A."/>
            <person name="Nagy L.G."/>
            <person name="Floudas D."/>
            <person name="Copeland A."/>
            <person name="Barry K.W."/>
            <person name="Cichocki N."/>
            <person name="Veneault-Fourrey C."/>
            <person name="LaButti K."/>
            <person name="Lindquist E.A."/>
            <person name="Lipzen A."/>
            <person name="Lundell T."/>
            <person name="Morin E."/>
            <person name="Murat C."/>
            <person name="Sun H."/>
            <person name="Tunlid A."/>
            <person name="Henrissat B."/>
            <person name="Grigoriev I.V."/>
            <person name="Hibbett D.S."/>
            <person name="Martin F."/>
            <person name="Nordberg H.P."/>
            <person name="Cantor M.N."/>
            <person name="Hua S.X."/>
        </authorList>
    </citation>
    <scope>NUCLEOTIDE SEQUENCE [LARGE SCALE GENOMIC DNA]</scope>
    <source>
        <strain evidence="2 3">Foug A</strain>
    </source>
</reference>
<name>A0A0C2ZZ01_9AGAM</name>
<organism evidence="2 3">
    <name type="scientific">Scleroderma citrinum Foug A</name>
    <dbReference type="NCBI Taxonomy" id="1036808"/>
    <lineage>
        <taxon>Eukaryota</taxon>
        <taxon>Fungi</taxon>
        <taxon>Dikarya</taxon>
        <taxon>Basidiomycota</taxon>
        <taxon>Agaricomycotina</taxon>
        <taxon>Agaricomycetes</taxon>
        <taxon>Agaricomycetidae</taxon>
        <taxon>Boletales</taxon>
        <taxon>Sclerodermatineae</taxon>
        <taxon>Sclerodermataceae</taxon>
        <taxon>Scleroderma</taxon>
    </lineage>
</organism>
<dbReference type="Proteomes" id="UP000053989">
    <property type="component" value="Unassembled WGS sequence"/>
</dbReference>
<proteinExistence type="predicted"/>
<feature type="region of interest" description="Disordered" evidence="1">
    <location>
        <begin position="107"/>
        <end position="133"/>
    </location>
</feature>
<gene>
    <name evidence="2" type="ORF">SCLCIDRAFT_129909</name>
</gene>
<keyword evidence="3" id="KW-1185">Reference proteome</keyword>
<dbReference type="AlphaFoldDB" id="A0A0C2ZZ01"/>
<evidence type="ECO:0000313" key="2">
    <source>
        <dbReference type="EMBL" id="KIM57667.1"/>
    </source>
</evidence>
<sequence>VCQHLFNAHVPVWLVRSESTVLFNMNVYQRVKFTHPANIVMEKEEFNVGQVLKWDRGWSHGRYFWHMQTWNGPKIGIEQFASPFVEEDTASSSNNLMAVQGSLDSGVSRTQQSRARQEPYPQPSTVGGHRDGKQARVSNSVSELWMDPDHSTILLDIFSWHTTFQDVDKDAKRVHANAPKIAYFFPHPALFVNGNSKEWRERYLCNWLVSQSTWITCLLILDPSPVASHCWHDFLNTIPTTIASTHSGCQLQASANLFGPEFIRVTQGTTSEVQFRDITLNLATIGQINDTTKGKILWDLYKHNF</sequence>
<dbReference type="OrthoDB" id="2634326at2759"/>